<organism evidence="1 2">
    <name type="scientific">Puccinia striiformis f. sp. tritici</name>
    <dbReference type="NCBI Taxonomy" id="168172"/>
    <lineage>
        <taxon>Eukaryota</taxon>
        <taxon>Fungi</taxon>
        <taxon>Dikarya</taxon>
        <taxon>Basidiomycota</taxon>
        <taxon>Pucciniomycotina</taxon>
        <taxon>Pucciniomycetes</taxon>
        <taxon>Pucciniales</taxon>
        <taxon>Pucciniaceae</taxon>
        <taxon>Puccinia</taxon>
    </lineage>
</organism>
<keyword evidence="2" id="KW-1185">Reference proteome</keyword>
<dbReference type="EMBL" id="CM045873">
    <property type="protein sequence ID" value="KAI7947338.1"/>
    <property type="molecule type" value="Genomic_DNA"/>
</dbReference>
<comment type="caution">
    <text evidence="1">The sequence shown here is derived from an EMBL/GenBank/DDBJ whole genome shotgun (WGS) entry which is preliminary data.</text>
</comment>
<reference evidence="2" key="2">
    <citation type="journal article" date="2018" name="Mol. Plant Microbe Interact.">
        <title>Genome sequence resources for the wheat stripe rust pathogen (Puccinia striiformis f. sp. tritici) and the barley stripe rust pathogen (Puccinia striiformis f. sp. hordei).</title>
        <authorList>
            <person name="Xia C."/>
            <person name="Wang M."/>
            <person name="Yin C."/>
            <person name="Cornejo O.E."/>
            <person name="Hulbert S.H."/>
            <person name="Chen X."/>
        </authorList>
    </citation>
    <scope>NUCLEOTIDE SEQUENCE [LARGE SCALE GENOMIC DNA]</scope>
    <source>
        <strain evidence="2">93-210</strain>
    </source>
</reference>
<reference evidence="1 2" key="3">
    <citation type="journal article" date="2022" name="Microbiol. Spectr.">
        <title>Folding features and dynamics of 3D genome architecture in plant fungal pathogens.</title>
        <authorList>
            <person name="Xia C."/>
        </authorList>
    </citation>
    <scope>NUCLEOTIDE SEQUENCE [LARGE SCALE GENOMIC DNA]</scope>
    <source>
        <strain evidence="1 2">93-210</strain>
    </source>
</reference>
<proteinExistence type="predicted"/>
<sequence>MNSLTFRQPVFQKNQWLVSIWSPRTWLKGISCVFPVKSCYKYLCHLDIPFISPETQADWKQRMLGVRAPVSSSQLFADCGAVH</sequence>
<evidence type="ECO:0000313" key="1">
    <source>
        <dbReference type="EMBL" id="KAI7947338.1"/>
    </source>
</evidence>
<protein>
    <submittedName>
        <fullName evidence="1">Uncharacterized protein</fullName>
    </submittedName>
</protein>
<name>A0ACC0E795_9BASI</name>
<gene>
    <name evidence="1" type="ORF">MJO28_009246</name>
</gene>
<reference evidence="2" key="1">
    <citation type="journal article" date="2018" name="BMC Genomics">
        <title>Genomic insights into host adaptation between the wheat stripe rust pathogen (Puccinia striiformis f. sp. tritici) and the barley stripe rust pathogen (Puccinia striiformis f. sp. hordei).</title>
        <authorList>
            <person name="Xia C."/>
            <person name="Wang M."/>
            <person name="Yin C."/>
            <person name="Cornejo O.E."/>
            <person name="Hulbert S.H."/>
            <person name="Chen X."/>
        </authorList>
    </citation>
    <scope>NUCLEOTIDE SEQUENCE [LARGE SCALE GENOMIC DNA]</scope>
    <source>
        <strain evidence="2">93-210</strain>
    </source>
</reference>
<evidence type="ECO:0000313" key="2">
    <source>
        <dbReference type="Proteomes" id="UP001060170"/>
    </source>
</evidence>
<accession>A0ACC0E795</accession>
<dbReference type="Proteomes" id="UP001060170">
    <property type="component" value="Chromosome 9"/>
</dbReference>